<dbReference type="Gene3D" id="3.40.50.300">
    <property type="entry name" value="P-loop containing nucleotide triphosphate hydrolases"/>
    <property type="match status" value="1"/>
</dbReference>
<evidence type="ECO:0000313" key="3">
    <source>
        <dbReference type="Proteomes" id="UP000032352"/>
    </source>
</evidence>
<evidence type="ECO:0000259" key="1">
    <source>
        <dbReference type="SMART" id="SM00382"/>
    </source>
</evidence>
<dbReference type="RefSeq" id="WP_044836962.1">
    <property type="nucleotide sequence ID" value="NZ_CP059733.1"/>
</dbReference>
<accession>A0AAF0C6D5</accession>
<dbReference type="SMART" id="SM00382">
    <property type="entry name" value="AAA"/>
    <property type="match status" value="1"/>
</dbReference>
<dbReference type="PANTHER" id="PTHR35894">
    <property type="entry name" value="GENERAL SECRETION PATHWAY PROTEIN A-RELATED"/>
    <property type="match status" value="1"/>
</dbReference>
<dbReference type="InterPro" id="IPR003593">
    <property type="entry name" value="AAA+_ATPase"/>
</dbReference>
<sequence length="549" mass="61587">MYTGYFGLKEIPFSIAPNPHYLFMSVRHREALAHLTYGLGETGGFVLLTGEVGTGKTTVSRCLLDQLPENTQAAFILNPTLSSQELLATICDELKIRYRKTGATLKTLTDKIQEKLLKNHQAGLNTILIIDEAQHLQAEVLEQLRLLTNLETHTKKLLQVILIGQPELQQLLQRRDLRQLAQRITARYHLLPLNREEVAQYIQHRLAIADCQQPLFNRRAITTIHQLSKGIPRLINLLCDRALLGAYGENKQIVDKKLVLGASVEALGAEFSRQPWWQKTSGRLALAGGLLAVTLGLGFVAGNYQDQAPGAEPVTPLSAVNAGEAADISQQPASAKELSPETDWPSVTAASRSLPEAVRHLFSLWRLQVEEDLTEPCQVANSYELSCYWFKGTLPALLKLNYPAVFKFIDDSGSAFYGTLLGVSQSANGEKESYRFQFDRQEHRVDKAWFDSYWQGGAVVFWQPPKNAYFEPVTRIDEHSLSESVQWLENKLSQQQQRPAREVQGMDAMLKNQLRQFQRQHGIDSSGDAGEQTLMLLTNTVDQGQPIFK</sequence>
<dbReference type="PANTHER" id="PTHR35894:SF1">
    <property type="entry name" value="PHOSPHORIBULOKINASE _ URIDINE KINASE FAMILY"/>
    <property type="match status" value="1"/>
</dbReference>
<keyword evidence="3" id="KW-1185">Reference proteome</keyword>
<dbReference type="InterPro" id="IPR049945">
    <property type="entry name" value="AAA_22"/>
</dbReference>
<feature type="domain" description="AAA+ ATPase" evidence="1">
    <location>
        <begin position="42"/>
        <end position="196"/>
    </location>
</feature>
<dbReference type="InterPro" id="IPR036365">
    <property type="entry name" value="PGBD-like_sf"/>
</dbReference>
<dbReference type="InterPro" id="IPR027417">
    <property type="entry name" value="P-loop_NTPase"/>
</dbReference>
<protein>
    <submittedName>
        <fullName evidence="2">AAA family ATPase</fullName>
    </submittedName>
</protein>
<dbReference type="InterPro" id="IPR036366">
    <property type="entry name" value="PGBDSf"/>
</dbReference>
<dbReference type="Gene3D" id="1.10.101.10">
    <property type="entry name" value="PGBD-like superfamily/PGBD"/>
    <property type="match status" value="1"/>
</dbReference>
<dbReference type="Pfam" id="PF13401">
    <property type="entry name" value="AAA_22"/>
    <property type="match status" value="1"/>
</dbReference>
<reference evidence="2 3" key="2">
    <citation type="journal article" date="2022" name="Mar. Drugs">
        <title>Bioassay-Guided Fractionation Leads to the Detection of Cholic Acid Generated by the Rare Thalassomonas sp.</title>
        <authorList>
            <person name="Pheiffer F."/>
            <person name="Schneider Y.K."/>
            <person name="Hansen E.H."/>
            <person name="Andersen J.H."/>
            <person name="Isaksson J."/>
            <person name="Busche T."/>
            <person name="R C."/>
            <person name="Kalinowski J."/>
            <person name="Zyl L.V."/>
            <person name="Trindade M."/>
        </authorList>
    </citation>
    <scope>NUCLEOTIDE SEQUENCE [LARGE SCALE GENOMIC DNA]</scope>
    <source>
        <strain evidence="2 3">XOM25</strain>
    </source>
</reference>
<dbReference type="AlphaFoldDB" id="A0AAF0C6D5"/>
<dbReference type="SUPFAM" id="SSF47090">
    <property type="entry name" value="PGBD-like"/>
    <property type="match status" value="1"/>
</dbReference>
<dbReference type="Pfam" id="PF01471">
    <property type="entry name" value="PG_binding_1"/>
    <property type="match status" value="1"/>
</dbReference>
<dbReference type="GO" id="GO:0016887">
    <property type="term" value="F:ATP hydrolysis activity"/>
    <property type="evidence" value="ECO:0007669"/>
    <property type="project" value="InterPro"/>
</dbReference>
<dbReference type="CDD" id="cd00009">
    <property type="entry name" value="AAA"/>
    <property type="match status" value="1"/>
</dbReference>
<dbReference type="Proteomes" id="UP000032352">
    <property type="component" value="Chromosome"/>
</dbReference>
<dbReference type="Gene3D" id="3.90.70.10">
    <property type="entry name" value="Cysteine proteinases"/>
    <property type="match status" value="1"/>
</dbReference>
<dbReference type="SUPFAM" id="SSF52540">
    <property type="entry name" value="P-loop containing nucleoside triphosphate hydrolases"/>
    <property type="match status" value="1"/>
</dbReference>
<dbReference type="InterPro" id="IPR002477">
    <property type="entry name" value="Peptidoglycan-bd-like"/>
</dbReference>
<proteinExistence type="predicted"/>
<evidence type="ECO:0000313" key="2">
    <source>
        <dbReference type="EMBL" id="WDE04242.1"/>
    </source>
</evidence>
<dbReference type="EMBL" id="CP059733">
    <property type="protein sequence ID" value="WDE04242.1"/>
    <property type="molecule type" value="Genomic_DNA"/>
</dbReference>
<organism evidence="2 3">
    <name type="scientific">Thalassomonas viridans</name>
    <dbReference type="NCBI Taxonomy" id="137584"/>
    <lineage>
        <taxon>Bacteria</taxon>
        <taxon>Pseudomonadati</taxon>
        <taxon>Pseudomonadota</taxon>
        <taxon>Gammaproteobacteria</taxon>
        <taxon>Alteromonadales</taxon>
        <taxon>Colwelliaceae</taxon>
        <taxon>Thalassomonas</taxon>
    </lineage>
</organism>
<dbReference type="InterPro" id="IPR052026">
    <property type="entry name" value="ExeA_AAA_ATPase_DNA-bind"/>
</dbReference>
<name>A0AAF0C6D5_9GAMM</name>
<gene>
    <name evidence="2" type="ORF">SG34_023320</name>
</gene>
<reference evidence="2 3" key="1">
    <citation type="journal article" date="2015" name="Genome Announc.">
        <title>Draft Genome Sequences of Marine Isolates of Thalassomonas viridans and Thalassomonas actiniarum.</title>
        <authorList>
            <person name="Olonade I."/>
            <person name="van Zyl L.J."/>
            <person name="Trindade M."/>
        </authorList>
    </citation>
    <scope>NUCLEOTIDE SEQUENCE [LARGE SCALE GENOMIC DNA]</scope>
    <source>
        <strain evidence="2 3">XOM25</strain>
    </source>
</reference>
<dbReference type="KEGG" id="tvd:SG34_023320"/>